<reference evidence="2" key="1">
    <citation type="submission" date="2018-06" db="EMBL/GenBank/DDBJ databases">
        <authorList>
            <person name="Ashton P.M."/>
            <person name="Dallman T."/>
            <person name="Nair S."/>
            <person name="De Pinna E."/>
            <person name="Peters T."/>
            <person name="Grant K."/>
        </authorList>
    </citation>
    <scope>NUCLEOTIDE SEQUENCE</scope>
    <source>
        <strain evidence="2">250711</strain>
    </source>
</reference>
<accession>A0A3V2Y5K9</accession>
<sequence>MQSMTLHILNAQEKLTNHYDWLETCLTETYTKASALMLLPSVDIIVKTSSHVIPEKGHLGYAPEPGVIFINVDPDNPVFCANPCSSLERMFAHELHHAARWAGPGYGFTLGEALVSEGLAGHFSIDVCTGQPELWECLNTNEIEPHITRAIREWERADYDHNLWFFGNGDLPRWLGYSLGFQLVSRYLSGHPEQRAATLSDTDAQVFRPFLIDPEIKV</sequence>
<protein>
    <submittedName>
        <fullName evidence="2">Peptidase</fullName>
    </submittedName>
</protein>
<feature type="domain" description="DUF2268" evidence="1">
    <location>
        <begin position="23"/>
        <end position="204"/>
    </location>
</feature>
<reference evidence="3" key="2">
    <citation type="submission" date="2018-07" db="EMBL/GenBank/DDBJ databases">
        <authorList>
            <consortium name="GenomeTrakr network: Whole genome sequencing for foodborne pathogen traceback"/>
        </authorList>
    </citation>
    <scope>NUCLEOTIDE SEQUENCE</scope>
    <source>
        <strain evidence="3">FDA00000095</strain>
    </source>
</reference>
<organism evidence="2">
    <name type="scientific">Salmonella newport</name>
    <dbReference type="NCBI Taxonomy" id="108619"/>
    <lineage>
        <taxon>Bacteria</taxon>
        <taxon>Pseudomonadati</taxon>
        <taxon>Pseudomonadota</taxon>
        <taxon>Gammaproteobacteria</taxon>
        <taxon>Enterobacterales</taxon>
        <taxon>Enterobacteriaceae</taxon>
        <taxon>Salmonella</taxon>
    </lineage>
</organism>
<proteinExistence type="predicted"/>
<dbReference type="Pfam" id="PF10026">
    <property type="entry name" value="DUF2268"/>
    <property type="match status" value="1"/>
</dbReference>
<name>A0A3V2Y5K9_SALNE</name>
<dbReference type="AlphaFoldDB" id="A0A3V2Y5K9"/>
<evidence type="ECO:0000313" key="2">
    <source>
        <dbReference type="EMBL" id="EBX1171977.1"/>
    </source>
</evidence>
<dbReference type="EMBL" id="AALGZK010000008">
    <property type="protein sequence ID" value="ECZ5438596.1"/>
    <property type="molecule type" value="Genomic_DNA"/>
</dbReference>
<evidence type="ECO:0000313" key="3">
    <source>
        <dbReference type="EMBL" id="ECZ5438596.1"/>
    </source>
</evidence>
<dbReference type="EMBL" id="AAHKGI010000004">
    <property type="protein sequence ID" value="EBX1171977.1"/>
    <property type="molecule type" value="Genomic_DNA"/>
</dbReference>
<comment type="caution">
    <text evidence="2">The sequence shown here is derived from an EMBL/GenBank/DDBJ whole genome shotgun (WGS) entry which is preliminary data.</text>
</comment>
<gene>
    <name evidence="3" type="ORF">AHQ57_15820</name>
    <name evidence="2" type="ORF">DQ066_11535</name>
</gene>
<evidence type="ECO:0000259" key="1">
    <source>
        <dbReference type="Pfam" id="PF10026"/>
    </source>
</evidence>
<dbReference type="InterPro" id="IPR018728">
    <property type="entry name" value="DUF2268"/>
</dbReference>
<dbReference type="RefSeq" id="WP_057515221.1">
    <property type="nucleotide sequence ID" value="NZ_MYAT01000012.1"/>
</dbReference>